<name>X1C0F7_9ZZZZ</name>
<feature type="non-terminal residue" evidence="1">
    <location>
        <position position="1"/>
    </location>
</feature>
<dbReference type="AlphaFoldDB" id="X1C0F7"/>
<proteinExistence type="predicted"/>
<comment type="caution">
    <text evidence="1">The sequence shown here is derived from an EMBL/GenBank/DDBJ whole genome shotgun (WGS) entry which is preliminary data.</text>
</comment>
<accession>X1C0F7</accession>
<organism evidence="1">
    <name type="scientific">marine sediment metagenome</name>
    <dbReference type="NCBI Taxonomy" id="412755"/>
    <lineage>
        <taxon>unclassified sequences</taxon>
        <taxon>metagenomes</taxon>
        <taxon>ecological metagenomes</taxon>
    </lineage>
</organism>
<protein>
    <submittedName>
        <fullName evidence="1">Uncharacterized protein</fullName>
    </submittedName>
</protein>
<sequence>AISIEYIIITHRESREIIYYKTAGNFDPDFLDSSRIFFTFL</sequence>
<gene>
    <name evidence="1" type="ORF">S01H4_45640</name>
</gene>
<dbReference type="EMBL" id="BART01025425">
    <property type="protein sequence ID" value="GAH00742.1"/>
    <property type="molecule type" value="Genomic_DNA"/>
</dbReference>
<evidence type="ECO:0000313" key="1">
    <source>
        <dbReference type="EMBL" id="GAH00742.1"/>
    </source>
</evidence>
<reference evidence="1" key="1">
    <citation type="journal article" date="2014" name="Front. Microbiol.">
        <title>High frequency of phylogenetically diverse reductive dehalogenase-homologous genes in deep subseafloor sedimentary metagenomes.</title>
        <authorList>
            <person name="Kawai M."/>
            <person name="Futagami T."/>
            <person name="Toyoda A."/>
            <person name="Takaki Y."/>
            <person name="Nishi S."/>
            <person name="Hori S."/>
            <person name="Arai W."/>
            <person name="Tsubouchi T."/>
            <person name="Morono Y."/>
            <person name="Uchiyama I."/>
            <person name="Ito T."/>
            <person name="Fujiyama A."/>
            <person name="Inagaki F."/>
            <person name="Takami H."/>
        </authorList>
    </citation>
    <scope>NUCLEOTIDE SEQUENCE</scope>
    <source>
        <strain evidence="1">Expedition CK06-06</strain>
    </source>
</reference>